<keyword evidence="1" id="KW-0732">Signal</keyword>
<feature type="domain" description="Solute-binding protein family 5" evidence="2">
    <location>
        <begin position="75"/>
        <end position="426"/>
    </location>
</feature>
<dbReference type="InterPro" id="IPR039424">
    <property type="entry name" value="SBP_5"/>
</dbReference>
<dbReference type="GO" id="GO:0015833">
    <property type="term" value="P:peptide transport"/>
    <property type="evidence" value="ECO:0007669"/>
    <property type="project" value="TreeGrafter"/>
</dbReference>
<dbReference type="Gene3D" id="3.40.190.10">
    <property type="entry name" value="Periplasmic binding protein-like II"/>
    <property type="match status" value="1"/>
</dbReference>
<keyword evidence="4" id="KW-1185">Reference proteome</keyword>
<sequence length="506" mass="53713">MRLPGSAVRGAACAAALLVLSGCGFSGAETGDRPLQAAMAFSPQSGWDPASDDALILSRLGVTETLVDVAPDGAVHPDLAESWQRVSPVEWRFTLAPGVRFQSGEPVTAQAAADSLRRVTSSAAPPRALRDVLAGVDAPDERTVQVRTAQPDPILPQRLATANAAVLAPGAVGEDGTVDPAAGAGTGPFEVTRVHGVQSVDLRRSDSYRRQPAHVDAAQVRFVDDASARVNGLRSGEFDLIDKVPVAQLEPLRSAEDVEIDSLELPRTTALHMNTAEGPFADQQVREAAERAVDRTGLVDGVLQGESLPAARYFGPGVPWGSREKPPAGDPAAAQRALTAATGERRIPVTIATYPERPELPALTTALADQLGRAGFDVRIVQEPSDRVEPKIFNGEVDAAVYSRNYLVDVPDAASYLASDFSCAGGFNLDHWCDPRLDALLGGLDAVDDREQRAEVFREASELLDEHVVGVPLAHDQDRIAHSTAVTGVATDPLERELLTEEVSRR</sequence>
<feature type="signal peptide" evidence="1">
    <location>
        <begin position="1"/>
        <end position="28"/>
    </location>
</feature>
<dbReference type="Gene3D" id="3.10.105.10">
    <property type="entry name" value="Dipeptide-binding Protein, Domain 3"/>
    <property type="match status" value="1"/>
</dbReference>
<evidence type="ECO:0000313" key="4">
    <source>
        <dbReference type="Proteomes" id="UP000598360"/>
    </source>
</evidence>
<proteinExistence type="predicted"/>
<dbReference type="PANTHER" id="PTHR30290">
    <property type="entry name" value="PERIPLASMIC BINDING COMPONENT OF ABC TRANSPORTER"/>
    <property type="match status" value="1"/>
</dbReference>
<accession>A0A929BFL4</accession>
<evidence type="ECO:0000313" key="3">
    <source>
        <dbReference type="EMBL" id="MBE9376542.1"/>
    </source>
</evidence>
<dbReference type="InterPro" id="IPR000914">
    <property type="entry name" value="SBP_5_dom"/>
</dbReference>
<name>A0A929BFL4_9PSEU</name>
<dbReference type="GO" id="GO:0043190">
    <property type="term" value="C:ATP-binding cassette (ABC) transporter complex"/>
    <property type="evidence" value="ECO:0007669"/>
    <property type="project" value="InterPro"/>
</dbReference>
<comment type="caution">
    <text evidence="3">The sequence shown here is derived from an EMBL/GenBank/DDBJ whole genome shotgun (WGS) entry which is preliminary data.</text>
</comment>
<reference evidence="3" key="1">
    <citation type="submission" date="2020-10" db="EMBL/GenBank/DDBJ databases">
        <title>Diversity and distribution of actinomycetes associated with coral in the coast of Hainan.</title>
        <authorList>
            <person name="Li F."/>
        </authorList>
    </citation>
    <scope>NUCLEOTIDE SEQUENCE</scope>
    <source>
        <strain evidence="3">HNM0983</strain>
    </source>
</reference>
<dbReference type="SUPFAM" id="SSF53850">
    <property type="entry name" value="Periplasmic binding protein-like II"/>
    <property type="match status" value="1"/>
</dbReference>
<organism evidence="3 4">
    <name type="scientific">Saccharopolyspora montiporae</name>
    <dbReference type="NCBI Taxonomy" id="2781240"/>
    <lineage>
        <taxon>Bacteria</taxon>
        <taxon>Bacillati</taxon>
        <taxon>Actinomycetota</taxon>
        <taxon>Actinomycetes</taxon>
        <taxon>Pseudonocardiales</taxon>
        <taxon>Pseudonocardiaceae</taxon>
        <taxon>Saccharopolyspora</taxon>
    </lineage>
</organism>
<dbReference type="Proteomes" id="UP000598360">
    <property type="component" value="Unassembled WGS sequence"/>
</dbReference>
<gene>
    <name evidence="3" type="ORF">IQ251_18990</name>
</gene>
<dbReference type="GO" id="GO:1904680">
    <property type="term" value="F:peptide transmembrane transporter activity"/>
    <property type="evidence" value="ECO:0007669"/>
    <property type="project" value="TreeGrafter"/>
</dbReference>
<dbReference type="InterPro" id="IPR030678">
    <property type="entry name" value="Peptide/Ni-bd"/>
</dbReference>
<feature type="chain" id="PRO_5038055941" evidence="1">
    <location>
        <begin position="29"/>
        <end position="506"/>
    </location>
</feature>
<protein>
    <submittedName>
        <fullName evidence="3">ABC transporter substrate-binding protein</fullName>
    </submittedName>
</protein>
<dbReference type="PIRSF" id="PIRSF002741">
    <property type="entry name" value="MppA"/>
    <property type="match status" value="1"/>
</dbReference>
<dbReference type="AlphaFoldDB" id="A0A929BFL4"/>
<dbReference type="EMBL" id="JADEYC010000045">
    <property type="protein sequence ID" value="MBE9376542.1"/>
    <property type="molecule type" value="Genomic_DNA"/>
</dbReference>
<evidence type="ECO:0000256" key="1">
    <source>
        <dbReference type="SAM" id="SignalP"/>
    </source>
</evidence>
<evidence type="ECO:0000259" key="2">
    <source>
        <dbReference type="Pfam" id="PF00496"/>
    </source>
</evidence>
<dbReference type="Pfam" id="PF00496">
    <property type="entry name" value="SBP_bac_5"/>
    <property type="match status" value="1"/>
</dbReference>
<dbReference type="GO" id="GO:0042597">
    <property type="term" value="C:periplasmic space"/>
    <property type="evidence" value="ECO:0007669"/>
    <property type="project" value="UniProtKB-ARBA"/>
</dbReference>
<dbReference type="PROSITE" id="PS51257">
    <property type="entry name" value="PROKAR_LIPOPROTEIN"/>
    <property type="match status" value="1"/>
</dbReference>
<dbReference type="RefSeq" id="WP_193930356.1">
    <property type="nucleotide sequence ID" value="NZ_JADEYC010000045.1"/>
</dbReference>
<dbReference type="PANTHER" id="PTHR30290:SF65">
    <property type="entry name" value="MONOACYL PHOSPHATIDYLINOSITOL TETRAMANNOSIDE-BINDING PROTEIN LPQW-RELATED"/>
    <property type="match status" value="1"/>
</dbReference>